<dbReference type="SUPFAM" id="SSF144232">
    <property type="entry name" value="HIT/MYND zinc finger-like"/>
    <property type="match status" value="1"/>
</dbReference>
<dbReference type="GO" id="GO:0000981">
    <property type="term" value="F:DNA-binding transcription factor activity, RNA polymerase II-specific"/>
    <property type="evidence" value="ECO:0007669"/>
    <property type="project" value="TreeGrafter"/>
</dbReference>
<feature type="domain" description="MYND-type" evidence="9">
    <location>
        <begin position="56"/>
        <end position="94"/>
    </location>
</feature>
<dbReference type="PANTHER" id="PTHR10237">
    <property type="entry name" value="DEFORMED EPIDERMAL AUTOREGULATORY FACTOR 1 HOMOLOG SUPPRESSIN"/>
    <property type="match status" value="1"/>
</dbReference>
<dbReference type="Pfam" id="PF01753">
    <property type="entry name" value="zf-MYND"/>
    <property type="match status" value="1"/>
</dbReference>
<keyword evidence="4" id="KW-0805">Transcription regulation</keyword>
<dbReference type="GeneID" id="119722101"/>
<organism evidence="10 11">
    <name type="scientific">Patiria miniata</name>
    <name type="common">Bat star</name>
    <name type="synonym">Asterina miniata</name>
    <dbReference type="NCBI Taxonomy" id="46514"/>
    <lineage>
        <taxon>Eukaryota</taxon>
        <taxon>Metazoa</taxon>
        <taxon>Echinodermata</taxon>
        <taxon>Eleutherozoa</taxon>
        <taxon>Asterozoa</taxon>
        <taxon>Asteroidea</taxon>
        <taxon>Valvatacea</taxon>
        <taxon>Valvatida</taxon>
        <taxon>Asterinidae</taxon>
        <taxon>Patiria</taxon>
    </lineage>
</organism>
<dbReference type="Proteomes" id="UP000887568">
    <property type="component" value="Unplaced"/>
</dbReference>
<keyword evidence="7" id="KW-0539">Nucleus</keyword>
<dbReference type="OrthoDB" id="3169036at2759"/>
<dbReference type="InterPro" id="IPR024119">
    <property type="entry name" value="TF_DEAF-1"/>
</dbReference>
<evidence type="ECO:0000256" key="4">
    <source>
        <dbReference type="ARBA" id="ARBA00023015"/>
    </source>
</evidence>
<dbReference type="PROSITE" id="PS50865">
    <property type="entry name" value="ZF_MYND_2"/>
    <property type="match status" value="1"/>
</dbReference>
<evidence type="ECO:0000256" key="5">
    <source>
        <dbReference type="ARBA" id="ARBA00023125"/>
    </source>
</evidence>
<evidence type="ECO:0000313" key="10">
    <source>
        <dbReference type="EnsemblMetazoa" id="XP_038048054.1"/>
    </source>
</evidence>
<evidence type="ECO:0000259" key="9">
    <source>
        <dbReference type="PROSITE" id="PS50865"/>
    </source>
</evidence>
<protein>
    <recommendedName>
        <fullName evidence="9">MYND-type domain-containing protein</fullName>
    </recommendedName>
</protein>
<keyword evidence="6" id="KW-0804">Transcription</keyword>
<evidence type="ECO:0000256" key="1">
    <source>
        <dbReference type="ARBA" id="ARBA00022723"/>
    </source>
</evidence>
<reference evidence="10" key="1">
    <citation type="submission" date="2022-11" db="UniProtKB">
        <authorList>
            <consortium name="EnsemblMetazoa"/>
        </authorList>
    </citation>
    <scope>IDENTIFICATION</scope>
</reference>
<dbReference type="GO" id="GO:0008270">
    <property type="term" value="F:zinc ion binding"/>
    <property type="evidence" value="ECO:0007669"/>
    <property type="project" value="UniProtKB-KW"/>
</dbReference>
<evidence type="ECO:0000256" key="6">
    <source>
        <dbReference type="ARBA" id="ARBA00023163"/>
    </source>
</evidence>
<keyword evidence="11" id="KW-1185">Reference proteome</keyword>
<keyword evidence="2 8" id="KW-0863">Zinc-finger</keyword>
<evidence type="ECO:0000256" key="2">
    <source>
        <dbReference type="ARBA" id="ARBA00022771"/>
    </source>
</evidence>
<evidence type="ECO:0000256" key="8">
    <source>
        <dbReference type="PROSITE-ProRule" id="PRU00134"/>
    </source>
</evidence>
<evidence type="ECO:0000256" key="3">
    <source>
        <dbReference type="ARBA" id="ARBA00022833"/>
    </source>
</evidence>
<dbReference type="OMA" id="RHASIEC"/>
<dbReference type="PANTHER" id="PTHR10237:SF1">
    <property type="entry name" value="DEFORMED EPIDERMAL AUTOREGULATORY FACTOR 1 HOMOLOG"/>
    <property type="match status" value="1"/>
</dbReference>
<dbReference type="GO" id="GO:0003677">
    <property type="term" value="F:DNA binding"/>
    <property type="evidence" value="ECO:0007669"/>
    <property type="project" value="UniProtKB-KW"/>
</dbReference>
<dbReference type="AlphaFoldDB" id="A0A913Z8S6"/>
<evidence type="ECO:0000313" key="11">
    <source>
        <dbReference type="Proteomes" id="UP000887568"/>
    </source>
</evidence>
<accession>A0A913Z8S6</accession>
<keyword evidence="3" id="KW-0862">Zinc</keyword>
<dbReference type="PROSITE" id="PS01360">
    <property type="entry name" value="ZF_MYND_1"/>
    <property type="match status" value="1"/>
</dbReference>
<proteinExistence type="predicted"/>
<sequence>MDVQPGHCWRCEKGLPQHAVPCSRCPVAVYCTTSCRDRDKVRHASIECQLYGPKRCSKCGTMADKMSECSQCNNVWYCNRDCQRQDWTAHKTSCNGVKETIKALAKNLALKYSLSKKRKADFPYYFGNVIARDYLKLNENELSTGREEELLMRDFHVLSAGCGDLRNTVLMAGSLPDEYQGELHITLNDYDPFVMARNVLFLFMLARFADTDYIASSLTTIWYSLHISKREYDLIKTSLDELIQMSAQQLHDATKGLVRLLDEDLRYLCQVWEKWQTLECQRDQKTSVNLKQQRNALFGTDIMRERVSLYLAELSKNEKKKMREWFDHALFLPSESRKSAVPFDNPTLTGRDSDCWYDDFTPIVPKDHQFVYCINTDAFPFREWDCLRVRECSSGSFTSPMEMYHSYVTNLLKKVRRLIVQERLFVHVFLDNCLVFPERHQSLQMTNYDRIITSNLADIVGFARLLQTFKPLLNASNRFSVITTETMNWFKFIPGADTNSVVCPRQRIQECNDAYSRDCNRLMFPGNNNRRDYFNNTPQFLQYLRADIMAGGLGILPLKDVPSLATVMTYHGMQMRDFRKELNKFVPFKDRVNARDLSMMNGLIRAVEWYLPKK</sequence>
<dbReference type="InterPro" id="IPR002893">
    <property type="entry name" value="Znf_MYND"/>
</dbReference>
<dbReference type="Pfam" id="PF14737">
    <property type="entry name" value="DUF4470"/>
    <property type="match status" value="1"/>
</dbReference>
<keyword evidence="1" id="KW-0479">Metal-binding</keyword>
<keyword evidence="5" id="KW-0238">DNA-binding</keyword>
<dbReference type="InterPro" id="IPR027974">
    <property type="entry name" value="DUF4470"/>
</dbReference>
<dbReference type="EnsemblMetazoa" id="XM_038192126.1">
    <property type="protein sequence ID" value="XP_038048054.1"/>
    <property type="gene ID" value="LOC119722101"/>
</dbReference>
<name>A0A913Z8S6_PATMI</name>
<evidence type="ECO:0000256" key="7">
    <source>
        <dbReference type="ARBA" id="ARBA00023242"/>
    </source>
</evidence>
<dbReference type="Gene3D" id="6.10.140.2220">
    <property type="match status" value="1"/>
</dbReference>
<dbReference type="GO" id="GO:0005634">
    <property type="term" value="C:nucleus"/>
    <property type="evidence" value="ECO:0007669"/>
    <property type="project" value="TreeGrafter"/>
</dbReference>
<dbReference type="RefSeq" id="XP_038048054.1">
    <property type="nucleotide sequence ID" value="XM_038192126.1"/>
</dbReference>